<gene>
    <name evidence="1" type="ORF">K452DRAFT_311431</name>
</gene>
<evidence type="ECO:0000313" key="1">
    <source>
        <dbReference type="EMBL" id="KAF2138493.1"/>
    </source>
</evidence>
<dbReference type="EMBL" id="ML995496">
    <property type="protein sequence ID" value="KAF2138493.1"/>
    <property type="molecule type" value="Genomic_DNA"/>
</dbReference>
<organism evidence="1 2">
    <name type="scientific">Aplosporella prunicola CBS 121167</name>
    <dbReference type="NCBI Taxonomy" id="1176127"/>
    <lineage>
        <taxon>Eukaryota</taxon>
        <taxon>Fungi</taxon>
        <taxon>Dikarya</taxon>
        <taxon>Ascomycota</taxon>
        <taxon>Pezizomycotina</taxon>
        <taxon>Dothideomycetes</taxon>
        <taxon>Dothideomycetes incertae sedis</taxon>
        <taxon>Botryosphaeriales</taxon>
        <taxon>Aplosporellaceae</taxon>
        <taxon>Aplosporella</taxon>
    </lineage>
</organism>
<dbReference type="AlphaFoldDB" id="A0A6A6B509"/>
<accession>A0A6A6B509</accession>
<evidence type="ECO:0000313" key="2">
    <source>
        <dbReference type="Proteomes" id="UP000799438"/>
    </source>
</evidence>
<dbReference type="GeneID" id="54300922"/>
<name>A0A6A6B509_9PEZI</name>
<dbReference type="Proteomes" id="UP000799438">
    <property type="component" value="Unassembled WGS sequence"/>
</dbReference>
<reference evidence="1" key="1">
    <citation type="journal article" date="2020" name="Stud. Mycol.">
        <title>101 Dothideomycetes genomes: a test case for predicting lifestyles and emergence of pathogens.</title>
        <authorList>
            <person name="Haridas S."/>
            <person name="Albert R."/>
            <person name="Binder M."/>
            <person name="Bloem J."/>
            <person name="Labutti K."/>
            <person name="Salamov A."/>
            <person name="Andreopoulos B."/>
            <person name="Baker S."/>
            <person name="Barry K."/>
            <person name="Bills G."/>
            <person name="Bluhm B."/>
            <person name="Cannon C."/>
            <person name="Castanera R."/>
            <person name="Culley D."/>
            <person name="Daum C."/>
            <person name="Ezra D."/>
            <person name="Gonzalez J."/>
            <person name="Henrissat B."/>
            <person name="Kuo A."/>
            <person name="Liang C."/>
            <person name="Lipzen A."/>
            <person name="Lutzoni F."/>
            <person name="Magnuson J."/>
            <person name="Mondo S."/>
            <person name="Nolan M."/>
            <person name="Ohm R."/>
            <person name="Pangilinan J."/>
            <person name="Park H.-J."/>
            <person name="Ramirez L."/>
            <person name="Alfaro M."/>
            <person name="Sun H."/>
            <person name="Tritt A."/>
            <person name="Yoshinaga Y."/>
            <person name="Zwiers L.-H."/>
            <person name="Turgeon B."/>
            <person name="Goodwin S."/>
            <person name="Spatafora J."/>
            <person name="Crous P."/>
            <person name="Grigoriev I."/>
        </authorList>
    </citation>
    <scope>NUCLEOTIDE SEQUENCE</scope>
    <source>
        <strain evidence="1">CBS 121167</strain>
    </source>
</reference>
<dbReference type="RefSeq" id="XP_033394206.1">
    <property type="nucleotide sequence ID" value="XM_033543425.1"/>
</dbReference>
<proteinExistence type="predicted"/>
<protein>
    <submittedName>
        <fullName evidence="1">Uncharacterized protein</fullName>
    </submittedName>
</protein>
<keyword evidence="2" id="KW-1185">Reference proteome</keyword>
<sequence>MAATWRPYFLEVPIAVPLEIELLLLDAAVGGACSLRTHMIETLLKVKSNHGDQAIFHMNPFGLGFFTEDILDYLAIRKLSQINKAMREKMQTLEDTWLTHALRKRRRMNLTQFEAFIASPSPIIDTLSLVVIDRNLPADLELLRKVGLGKPSGQGQYRLELMRDKLASLVYKPWLKAVMKMPPSVRSVEIINVPFIPMKTPESGWTAKVALRIAAKTKNRCIIKFADTNDGSHFVSFFPPWKKRLLGDCSAQDRERSLQDEGHLILQRKTPKDPLARVGLALRKSRKRKLKALKT</sequence>